<dbReference type="RefSeq" id="WP_253656486.1">
    <property type="nucleotide sequence ID" value="NZ_BAAAOE010000003.1"/>
</dbReference>
<evidence type="ECO:0000259" key="2">
    <source>
        <dbReference type="Pfam" id="PF03551"/>
    </source>
</evidence>
<evidence type="ECO:0000256" key="1">
    <source>
        <dbReference type="SAM" id="MobiDB-lite"/>
    </source>
</evidence>
<dbReference type="GO" id="GO:0003677">
    <property type="term" value="F:DNA binding"/>
    <property type="evidence" value="ECO:0007669"/>
    <property type="project" value="UniProtKB-KW"/>
</dbReference>
<feature type="region of interest" description="Disordered" evidence="1">
    <location>
        <begin position="198"/>
        <end position="225"/>
    </location>
</feature>
<organism evidence="3 4">
    <name type="scientific">Williamsia serinedens</name>
    <dbReference type="NCBI Taxonomy" id="391736"/>
    <lineage>
        <taxon>Bacteria</taxon>
        <taxon>Bacillati</taxon>
        <taxon>Actinomycetota</taxon>
        <taxon>Actinomycetes</taxon>
        <taxon>Mycobacteriales</taxon>
        <taxon>Nocardiaceae</taxon>
        <taxon>Williamsia</taxon>
    </lineage>
</organism>
<dbReference type="EMBL" id="JAMTCG010000009">
    <property type="protein sequence ID" value="MCP2162912.1"/>
    <property type="molecule type" value="Genomic_DNA"/>
</dbReference>
<dbReference type="PANTHER" id="PTHR43252:SF2">
    <property type="entry name" value="TRANSCRIPTION REGULATOR, PADR-LIKE FAMILY"/>
    <property type="match status" value="1"/>
</dbReference>
<dbReference type="InterPro" id="IPR036388">
    <property type="entry name" value="WH-like_DNA-bd_sf"/>
</dbReference>
<dbReference type="InterPro" id="IPR036390">
    <property type="entry name" value="WH_DNA-bd_sf"/>
</dbReference>
<dbReference type="PANTHER" id="PTHR43252">
    <property type="entry name" value="TRANSCRIPTIONAL REGULATOR YQJI"/>
    <property type="match status" value="1"/>
</dbReference>
<dbReference type="Pfam" id="PF03551">
    <property type="entry name" value="PadR"/>
    <property type="match status" value="1"/>
</dbReference>
<name>A0ABT1H857_9NOCA</name>
<reference evidence="3 4" key="1">
    <citation type="submission" date="2022-06" db="EMBL/GenBank/DDBJ databases">
        <title>Genomic Encyclopedia of Archaeal and Bacterial Type Strains, Phase II (KMG-II): from individual species to whole genera.</title>
        <authorList>
            <person name="Goeker M."/>
        </authorList>
    </citation>
    <scope>NUCLEOTIDE SEQUENCE [LARGE SCALE GENOMIC DNA]</scope>
    <source>
        <strain evidence="3 4">DSM 45037</strain>
    </source>
</reference>
<keyword evidence="3" id="KW-0238">DNA-binding</keyword>
<dbReference type="Proteomes" id="UP001205740">
    <property type="component" value="Unassembled WGS sequence"/>
</dbReference>
<feature type="compositionally biased region" description="Basic and acidic residues" evidence="1">
    <location>
        <begin position="207"/>
        <end position="225"/>
    </location>
</feature>
<gene>
    <name evidence="3" type="ORF">LX12_004124</name>
</gene>
<evidence type="ECO:0000313" key="4">
    <source>
        <dbReference type="Proteomes" id="UP001205740"/>
    </source>
</evidence>
<dbReference type="InterPro" id="IPR005149">
    <property type="entry name" value="Tscrpt_reg_PadR_N"/>
</dbReference>
<evidence type="ECO:0000313" key="3">
    <source>
        <dbReference type="EMBL" id="MCP2162912.1"/>
    </source>
</evidence>
<accession>A0ABT1H857</accession>
<dbReference type="Gene3D" id="1.10.10.10">
    <property type="entry name" value="Winged helix-like DNA-binding domain superfamily/Winged helix DNA-binding domain"/>
    <property type="match status" value="1"/>
</dbReference>
<proteinExistence type="predicted"/>
<protein>
    <submittedName>
        <fullName evidence="3">DNA-binding transcriptional regulator, PadR family</fullName>
    </submittedName>
</protein>
<sequence length="225" mass="25203">MASARRDDRFVPTPLAVLVLCALGERPMHPYEMLQLFTARREDRFANIRPGTLYHTVGRLEERGLVRVDDVARAGNRPERTVYAVTDEGAELARDHVASLLATPSTEFSDLNLALAEAHELPREQVVDLLDTRIVHMRAELARWETAREQAMARGVPEMYLLDIGCRCATLAAQSDHLASLRTRLADGSLAWKSDPDHADCPLTDEDFPHPVDASTDHPVQEYAR</sequence>
<keyword evidence="4" id="KW-1185">Reference proteome</keyword>
<comment type="caution">
    <text evidence="3">The sequence shown here is derived from an EMBL/GenBank/DDBJ whole genome shotgun (WGS) entry which is preliminary data.</text>
</comment>
<dbReference type="SUPFAM" id="SSF46785">
    <property type="entry name" value="Winged helix' DNA-binding domain"/>
    <property type="match status" value="1"/>
</dbReference>
<feature type="domain" description="Transcription regulator PadR N-terminal" evidence="2">
    <location>
        <begin position="19"/>
        <end position="91"/>
    </location>
</feature>